<sequence length="96" mass="10962">MSKVNTLENYRMPEQAQKILDDYKLTIEDFNRINANSNKTQKEIALLKVIRGKVPTPTTDICKVIPVELVEGTIINSEYANVGEFITKQKYVDDIT</sequence>
<evidence type="ECO:0000313" key="1">
    <source>
        <dbReference type="EMBL" id="MBP1044984.1"/>
    </source>
</evidence>
<gene>
    <name evidence="1" type="ORF">I6N96_01740</name>
</gene>
<reference evidence="1 2" key="1">
    <citation type="submission" date="2020-12" db="EMBL/GenBank/DDBJ databases">
        <title>Vagococcus allomyrinae sp. nov. and Enterococcus lavae sp. nov., isolated from the larvae of Allomyrina dichotoma.</title>
        <authorList>
            <person name="Lee S.D."/>
        </authorList>
    </citation>
    <scope>NUCLEOTIDE SEQUENCE [LARGE SCALE GENOMIC DNA]</scope>
    <source>
        <strain evidence="1 2">BWM-S5</strain>
    </source>
</reference>
<evidence type="ECO:0000313" key="2">
    <source>
        <dbReference type="Proteomes" id="UP000673375"/>
    </source>
</evidence>
<dbReference type="Proteomes" id="UP000673375">
    <property type="component" value="Unassembled WGS sequence"/>
</dbReference>
<dbReference type="RefSeq" id="WP_209555776.1">
    <property type="nucleotide sequence ID" value="NZ_JAEDXU010000001.1"/>
</dbReference>
<comment type="caution">
    <text evidence="1">The sequence shown here is derived from an EMBL/GenBank/DDBJ whole genome shotgun (WGS) entry which is preliminary data.</text>
</comment>
<name>A0ABS4CEE7_9ENTE</name>
<keyword evidence="2" id="KW-1185">Reference proteome</keyword>
<proteinExistence type="predicted"/>
<dbReference type="EMBL" id="JAEDXU010000001">
    <property type="protein sequence ID" value="MBP1044984.1"/>
    <property type="molecule type" value="Genomic_DNA"/>
</dbReference>
<organism evidence="1 2">
    <name type="scientific">Enterococcus larvae</name>
    <dbReference type="NCBI Taxonomy" id="2794352"/>
    <lineage>
        <taxon>Bacteria</taxon>
        <taxon>Bacillati</taxon>
        <taxon>Bacillota</taxon>
        <taxon>Bacilli</taxon>
        <taxon>Lactobacillales</taxon>
        <taxon>Enterococcaceae</taxon>
        <taxon>Enterococcus</taxon>
    </lineage>
</organism>
<protein>
    <submittedName>
        <fullName evidence="1">Uncharacterized protein</fullName>
    </submittedName>
</protein>
<accession>A0ABS4CEE7</accession>